<evidence type="ECO:0000256" key="2">
    <source>
        <dbReference type="ARBA" id="ARBA00001947"/>
    </source>
</evidence>
<dbReference type="InterPro" id="IPR004843">
    <property type="entry name" value="Calcineurin-like_PHP"/>
</dbReference>
<dbReference type="PANTHER" id="PTHR12849">
    <property type="entry name" value="RNA LARIAT DEBRANCHING ENZYME"/>
    <property type="match status" value="1"/>
</dbReference>
<dbReference type="GO" id="GO:0000398">
    <property type="term" value="P:mRNA splicing, via spliceosome"/>
    <property type="evidence" value="ECO:0000318"/>
    <property type="project" value="GO_Central"/>
</dbReference>
<evidence type="ECO:0000256" key="7">
    <source>
        <dbReference type="ARBA" id="ARBA00022723"/>
    </source>
</evidence>
<dbReference type="SUPFAM" id="SSF56300">
    <property type="entry name" value="Metallo-dependent phosphatases"/>
    <property type="match status" value="1"/>
</dbReference>
<dbReference type="Pfam" id="PF00149">
    <property type="entry name" value="Metallophos"/>
    <property type="match status" value="1"/>
</dbReference>
<dbReference type="STRING" id="402676.B6JXX1"/>
<evidence type="ECO:0000313" key="15">
    <source>
        <dbReference type="EMBL" id="EEB06389.1"/>
    </source>
</evidence>
<accession>B6JXX1</accession>
<comment type="cofactor">
    <cofactor evidence="1">
        <name>Mn(2+)</name>
        <dbReference type="ChEBI" id="CHEBI:29035"/>
    </cofactor>
</comment>
<evidence type="ECO:0000256" key="6">
    <source>
        <dbReference type="ARBA" id="ARBA00022664"/>
    </source>
</evidence>
<dbReference type="GO" id="GO:0045292">
    <property type="term" value="P:mRNA cis splicing, via spliceosome"/>
    <property type="evidence" value="ECO:0007669"/>
    <property type="project" value="EnsemblFungi"/>
</dbReference>
<organism evidence="15 17">
    <name type="scientific">Schizosaccharomyces japonicus (strain yFS275 / FY16936)</name>
    <name type="common">Fission yeast</name>
    <dbReference type="NCBI Taxonomy" id="402676"/>
    <lineage>
        <taxon>Eukaryota</taxon>
        <taxon>Fungi</taxon>
        <taxon>Dikarya</taxon>
        <taxon>Ascomycota</taxon>
        <taxon>Taphrinomycotina</taxon>
        <taxon>Schizosaccharomycetes</taxon>
        <taxon>Schizosaccharomycetales</taxon>
        <taxon>Schizosaccharomycetaceae</taxon>
        <taxon>Schizosaccharomyces</taxon>
    </lineage>
</organism>
<keyword evidence="10" id="KW-0408">Iron</keyword>
<name>B6JXX1_SCHJY</name>
<dbReference type="OrthoDB" id="407609at2759"/>
<dbReference type="Pfam" id="PF05011">
    <property type="entry name" value="DBR1"/>
    <property type="match status" value="1"/>
</dbReference>
<keyword evidence="11" id="KW-0464">Manganese</keyword>
<evidence type="ECO:0000313" key="16">
    <source>
        <dbReference type="JaponicusDB" id="SJAG_01433"/>
    </source>
</evidence>
<dbReference type="RefSeq" id="XP_002172682.1">
    <property type="nucleotide sequence ID" value="XM_002172646.2"/>
</dbReference>
<dbReference type="GO" id="GO:0032197">
    <property type="term" value="P:retrotransposition"/>
    <property type="evidence" value="ECO:0007669"/>
    <property type="project" value="EnsemblFungi"/>
</dbReference>
<dbReference type="GO" id="GO:0030145">
    <property type="term" value="F:manganese ion binding"/>
    <property type="evidence" value="ECO:0007669"/>
    <property type="project" value="EnsemblFungi"/>
</dbReference>
<dbReference type="CDD" id="cd00844">
    <property type="entry name" value="MPP_Dbr1_N"/>
    <property type="match status" value="1"/>
</dbReference>
<dbReference type="InterPro" id="IPR041816">
    <property type="entry name" value="Dbr1_N"/>
</dbReference>
<evidence type="ECO:0000256" key="8">
    <source>
        <dbReference type="ARBA" id="ARBA00022801"/>
    </source>
</evidence>
<keyword evidence="8" id="KW-0378">Hydrolase</keyword>
<dbReference type="Gene3D" id="3.60.21.10">
    <property type="match status" value="1"/>
</dbReference>
<dbReference type="FunFam" id="3.60.21.10:FF:000035">
    <property type="entry name" value="Lariat debranching enzyme"/>
    <property type="match status" value="1"/>
</dbReference>
<evidence type="ECO:0000256" key="3">
    <source>
        <dbReference type="ARBA" id="ARBA00001954"/>
    </source>
</evidence>
<dbReference type="OMA" id="TDYGDWK"/>
<keyword evidence="12" id="KW-0539">Nucleus</keyword>
<dbReference type="HOGENOM" id="CLU_005893_1_0_1"/>
<comment type="cofactor">
    <cofactor evidence="2">
        <name>Zn(2+)</name>
        <dbReference type="ChEBI" id="CHEBI:29105"/>
    </cofactor>
</comment>
<dbReference type="VEuPathDB" id="FungiDB:SJAG_01433"/>
<evidence type="ECO:0000259" key="14">
    <source>
        <dbReference type="SMART" id="SM01124"/>
    </source>
</evidence>
<dbReference type="eggNOG" id="KOG2863">
    <property type="taxonomic scope" value="Eukaryota"/>
</dbReference>
<comment type="similarity">
    <text evidence="5">Belongs to the lariat debranching enzyme family.</text>
</comment>
<dbReference type="Proteomes" id="UP000001744">
    <property type="component" value="Unassembled WGS sequence"/>
</dbReference>
<evidence type="ECO:0000256" key="1">
    <source>
        <dbReference type="ARBA" id="ARBA00001936"/>
    </source>
</evidence>
<keyword evidence="9" id="KW-0862">Zinc</keyword>
<keyword evidence="7" id="KW-0479">Metal-binding</keyword>
<protein>
    <submittedName>
        <fullName evidence="15">RNA lariat debranching enzyme Dbr1</fullName>
    </submittedName>
</protein>
<dbReference type="GO" id="GO:0008270">
    <property type="term" value="F:zinc ion binding"/>
    <property type="evidence" value="ECO:0007669"/>
    <property type="project" value="EnsemblFungi"/>
</dbReference>
<dbReference type="JaponicusDB" id="SJAG_01433">
    <property type="gene designation" value="dbr1"/>
</dbReference>
<keyword evidence="17" id="KW-1185">Reference proteome</keyword>
<evidence type="ECO:0000256" key="12">
    <source>
        <dbReference type="ARBA" id="ARBA00023242"/>
    </source>
</evidence>
<gene>
    <name evidence="16" type="primary">dbr1</name>
    <name evidence="15" type="ORF">SJAG_01433</name>
</gene>
<evidence type="ECO:0000256" key="9">
    <source>
        <dbReference type="ARBA" id="ARBA00022833"/>
    </source>
</evidence>
<dbReference type="GO" id="GO:0016074">
    <property type="term" value="P:sno(s)RNA metabolic process"/>
    <property type="evidence" value="ECO:0007669"/>
    <property type="project" value="EnsemblFungi"/>
</dbReference>
<proteinExistence type="inferred from homology"/>
<dbReference type="SMART" id="SM01124">
    <property type="entry name" value="DBR1"/>
    <property type="match status" value="1"/>
</dbReference>
<feature type="region of interest" description="Disordered" evidence="13">
    <location>
        <begin position="379"/>
        <end position="399"/>
    </location>
</feature>
<evidence type="ECO:0000256" key="13">
    <source>
        <dbReference type="SAM" id="MobiDB-lite"/>
    </source>
</evidence>
<dbReference type="GO" id="GO:0005506">
    <property type="term" value="F:iron ion binding"/>
    <property type="evidence" value="ECO:0007669"/>
    <property type="project" value="EnsemblFungi"/>
</dbReference>
<dbReference type="InterPro" id="IPR007708">
    <property type="entry name" value="DBR1_C"/>
</dbReference>
<dbReference type="GO" id="GO:0008419">
    <property type="term" value="F:RNA lariat debranching enzyme activity"/>
    <property type="evidence" value="ECO:0000318"/>
    <property type="project" value="GO_Central"/>
</dbReference>
<dbReference type="GeneID" id="7051388"/>
<feature type="domain" description="Lariat debranching enzyme C-terminal" evidence="14">
    <location>
        <begin position="244"/>
        <end position="382"/>
    </location>
</feature>
<evidence type="ECO:0000256" key="4">
    <source>
        <dbReference type="ARBA" id="ARBA00004123"/>
    </source>
</evidence>
<dbReference type="AlphaFoldDB" id="B6JXX1"/>
<dbReference type="PANTHER" id="PTHR12849:SF0">
    <property type="entry name" value="LARIAT DEBRANCHING ENZYME"/>
    <property type="match status" value="1"/>
</dbReference>
<dbReference type="GO" id="GO:0005634">
    <property type="term" value="C:nucleus"/>
    <property type="evidence" value="ECO:0000318"/>
    <property type="project" value="GO_Central"/>
</dbReference>
<keyword evidence="6" id="KW-0507">mRNA processing</keyword>
<dbReference type="EMBL" id="KE651168">
    <property type="protein sequence ID" value="EEB06389.1"/>
    <property type="molecule type" value="Genomic_DNA"/>
</dbReference>
<dbReference type="GO" id="GO:0007124">
    <property type="term" value="P:pseudohyphal growth"/>
    <property type="evidence" value="ECO:0007669"/>
    <property type="project" value="EnsemblFungi"/>
</dbReference>
<evidence type="ECO:0000256" key="10">
    <source>
        <dbReference type="ARBA" id="ARBA00023004"/>
    </source>
</evidence>
<evidence type="ECO:0000256" key="11">
    <source>
        <dbReference type="ARBA" id="ARBA00023211"/>
    </source>
</evidence>
<evidence type="ECO:0000313" key="17">
    <source>
        <dbReference type="Proteomes" id="UP000001744"/>
    </source>
</evidence>
<comment type="subcellular location">
    <subcellularLocation>
        <location evidence="4">Nucleus</location>
    </subcellularLocation>
</comment>
<sequence>MRVGVQGCCHGALDRLYQMAREKKVDLLIIGGDFQALRNLADYHAISMPDKYKQLGDFPSYYAGKRQAPILTIFVGGNHEASNYLDELPYGGWVAQKIYYMGRSSVINVGGLRIAGLSGIYKVNDYYKGRYEKLPYNYKTVKSIYHVREFDVFKLKCLQKPIDIAISHDWPRGIEQHGNVEALLRRKPFFRKEVERNDLGSPANEELLRHLKPRYWFAAHLHTYFSATVQHETLEKHDDELSGENSDLRKKTEFFALDKCLPRRKHFEVFEIDVPENESVTGPLMQYDPEWLAITRVLDKYQSQTVERVKLPDMEEIQRQIAAESNWVDEHIVKASKLGIPQNFVQTAPPHSRDVTDKQLPNTFVNPQTTEFRRLLGLESAPETEDSTKNTEEIELDLW</sequence>
<comment type="cofactor">
    <cofactor evidence="3">
        <name>Fe(2+)</name>
        <dbReference type="ChEBI" id="CHEBI:29033"/>
    </cofactor>
</comment>
<dbReference type="GO" id="GO:0006401">
    <property type="term" value="P:RNA catabolic process"/>
    <property type="evidence" value="ECO:0007669"/>
    <property type="project" value="EnsemblFungi"/>
</dbReference>
<reference evidence="15 17" key="1">
    <citation type="journal article" date="2011" name="Science">
        <title>Comparative functional genomics of the fission yeasts.</title>
        <authorList>
            <person name="Rhind N."/>
            <person name="Chen Z."/>
            <person name="Yassour M."/>
            <person name="Thompson D.A."/>
            <person name="Haas B.J."/>
            <person name="Habib N."/>
            <person name="Wapinski I."/>
            <person name="Roy S."/>
            <person name="Lin M.F."/>
            <person name="Heiman D.I."/>
            <person name="Young S.K."/>
            <person name="Furuya K."/>
            <person name="Guo Y."/>
            <person name="Pidoux A."/>
            <person name="Chen H.M."/>
            <person name="Robbertse B."/>
            <person name="Goldberg J.M."/>
            <person name="Aoki K."/>
            <person name="Bayne E.H."/>
            <person name="Berlin A.M."/>
            <person name="Desjardins C.A."/>
            <person name="Dobbs E."/>
            <person name="Dukaj L."/>
            <person name="Fan L."/>
            <person name="FitzGerald M.G."/>
            <person name="French C."/>
            <person name="Gujja S."/>
            <person name="Hansen K."/>
            <person name="Keifenheim D."/>
            <person name="Levin J.Z."/>
            <person name="Mosher R.A."/>
            <person name="Mueller C.A."/>
            <person name="Pfiffner J."/>
            <person name="Priest M."/>
            <person name="Russ C."/>
            <person name="Smialowska A."/>
            <person name="Swoboda P."/>
            <person name="Sykes S.M."/>
            <person name="Vaughn M."/>
            <person name="Vengrova S."/>
            <person name="Yoder R."/>
            <person name="Zeng Q."/>
            <person name="Allshire R."/>
            <person name="Baulcombe D."/>
            <person name="Birren B.W."/>
            <person name="Brown W."/>
            <person name="Ekwall K."/>
            <person name="Kellis M."/>
            <person name="Leatherwood J."/>
            <person name="Levin H."/>
            <person name="Margalit H."/>
            <person name="Martienssen R."/>
            <person name="Nieduszynski C.A."/>
            <person name="Spatafora J.W."/>
            <person name="Friedman N."/>
            <person name="Dalgaard J.Z."/>
            <person name="Baumann P."/>
            <person name="Niki H."/>
            <person name="Regev A."/>
            <person name="Nusbaum C."/>
        </authorList>
    </citation>
    <scope>NUCLEOTIDE SEQUENCE [LARGE SCALE GENOMIC DNA]</scope>
    <source>
        <strain evidence="17">yFS275 / FY16936</strain>
    </source>
</reference>
<evidence type="ECO:0000256" key="5">
    <source>
        <dbReference type="ARBA" id="ARBA00006045"/>
    </source>
</evidence>
<dbReference type="InterPro" id="IPR029052">
    <property type="entry name" value="Metallo-depent_PP-like"/>
</dbReference>